<protein>
    <submittedName>
        <fullName evidence="2">Uncharacterized protein</fullName>
    </submittedName>
</protein>
<dbReference type="Proteomes" id="UP001177023">
    <property type="component" value="Unassembled WGS sequence"/>
</dbReference>
<evidence type="ECO:0000256" key="1">
    <source>
        <dbReference type="SAM" id="MobiDB-lite"/>
    </source>
</evidence>
<proteinExistence type="predicted"/>
<name>A0AA36FTF3_9BILA</name>
<keyword evidence="3" id="KW-1185">Reference proteome</keyword>
<sequence>MTKSGADGDKHVRIGLVKGVTADEAEDDQWKRHEELTRLRVIVATPFPIPGRKVAGFRKEDDPNKPKHCNRSRRRSFSDLIRWTSFAI</sequence>
<gene>
    <name evidence="2" type="ORF">MSPICULIGERA_LOCUS3084</name>
</gene>
<feature type="non-terminal residue" evidence="2">
    <location>
        <position position="88"/>
    </location>
</feature>
<accession>A0AA36FTF3</accession>
<dbReference type="AlphaFoldDB" id="A0AA36FTF3"/>
<organism evidence="2 3">
    <name type="scientific">Mesorhabditis spiculigera</name>
    <dbReference type="NCBI Taxonomy" id="96644"/>
    <lineage>
        <taxon>Eukaryota</taxon>
        <taxon>Metazoa</taxon>
        <taxon>Ecdysozoa</taxon>
        <taxon>Nematoda</taxon>
        <taxon>Chromadorea</taxon>
        <taxon>Rhabditida</taxon>
        <taxon>Rhabditina</taxon>
        <taxon>Rhabditomorpha</taxon>
        <taxon>Rhabditoidea</taxon>
        <taxon>Rhabditidae</taxon>
        <taxon>Mesorhabditinae</taxon>
        <taxon>Mesorhabditis</taxon>
    </lineage>
</organism>
<reference evidence="2" key="1">
    <citation type="submission" date="2023-06" db="EMBL/GenBank/DDBJ databases">
        <authorList>
            <person name="Delattre M."/>
        </authorList>
    </citation>
    <scope>NUCLEOTIDE SEQUENCE</scope>
    <source>
        <strain evidence="2">AF72</strain>
    </source>
</reference>
<comment type="caution">
    <text evidence="2">The sequence shown here is derived from an EMBL/GenBank/DDBJ whole genome shotgun (WGS) entry which is preliminary data.</text>
</comment>
<evidence type="ECO:0000313" key="3">
    <source>
        <dbReference type="Proteomes" id="UP001177023"/>
    </source>
</evidence>
<evidence type="ECO:0000313" key="2">
    <source>
        <dbReference type="EMBL" id="CAJ0564409.1"/>
    </source>
</evidence>
<dbReference type="EMBL" id="CATQJA010000876">
    <property type="protein sequence ID" value="CAJ0564409.1"/>
    <property type="molecule type" value="Genomic_DNA"/>
</dbReference>
<feature type="region of interest" description="Disordered" evidence="1">
    <location>
        <begin position="54"/>
        <end position="73"/>
    </location>
</feature>